<organism evidence="1 2">
    <name type="scientific">Salix dunnii</name>
    <dbReference type="NCBI Taxonomy" id="1413687"/>
    <lineage>
        <taxon>Eukaryota</taxon>
        <taxon>Viridiplantae</taxon>
        <taxon>Streptophyta</taxon>
        <taxon>Embryophyta</taxon>
        <taxon>Tracheophyta</taxon>
        <taxon>Spermatophyta</taxon>
        <taxon>Magnoliopsida</taxon>
        <taxon>eudicotyledons</taxon>
        <taxon>Gunneridae</taxon>
        <taxon>Pentapetalae</taxon>
        <taxon>rosids</taxon>
        <taxon>fabids</taxon>
        <taxon>Malpighiales</taxon>
        <taxon>Salicaceae</taxon>
        <taxon>Saliceae</taxon>
        <taxon>Salix</taxon>
    </lineage>
</organism>
<reference evidence="1 2" key="1">
    <citation type="submission" date="2020-10" db="EMBL/GenBank/DDBJ databases">
        <title>Plant Genome Project.</title>
        <authorList>
            <person name="Zhang R.-G."/>
        </authorList>
    </citation>
    <scope>NUCLEOTIDE SEQUENCE [LARGE SCALE GENOMIC DNA]</scope>
    <source>
        <strain evidence="1">FAFU-HL-1</strain>
        <tissue evidence="1">Leaf</tissue>
    </source>
</reference>
<proteinExistence type="predicted"/>
<name>A0A835MBX7_9ROSI</name>
<dbReference type="AlphaFoldDB" id="A0A835MBX7"/>
<gene>
    <name evidence="1" type="ORF">SADUNF_SadunfMtG0002600</name>
</gene>
<dbReference type="Proteomes" id="UP000657918">
    <property type="component" value="Unassembled WGS sequence"/>
</dbReference>
<dbReference type="PANTHER" id="PTHR34456:SF9">
    <property type="entry name" value="MITOVIRUS RNA-DEPENDENT RNA POLYMERASE"/>
    <property type="match status" value="1"/>
</dbReference>
<evidence type="ECO:0000313" key="1">
    <source>
        <dbReference type="EMBL" id="KAF9660727.1"/>
    </source>
</evidence>
<keyword evidence="2" id="KW-1185">Reference proteome</keyword>
<dbReference type="OrthoDB" id="1750590at2759"/>
<dbReference type="EMBL" id="JADGMS010000020">
    <property type="protein sequence ID" value="KAF9660727.1"/>
    <property type="molecule type" value="Genomic_DNA"/>
</dbReference>
<dbReference type="PANTHER" id="PTHR34456">
    <property type="entry name" value="MITOVIRUS RNA-DEPENDENT RNA POLYMERASE"/>
    <property type="match status" value="1"/>
</dbReference>
<dbReference type="Pfam" id="PF05919">
    <property type="entry name" value="Mitovir_RNA_pol"/>
    <property type="match status" value="1"/>
</dbReference>
<protein>
    <submittedName>
        <fullName evidence="1">Uncharacterized protein</fullName>
    </submittedName>
</protein>
<dbReference type="InterPro" id="IPR008686">
    <property type="entry name" value="RNA_pol_mitovir"/>
</dbReference>
<keyword evidence="1" id="KW-0496">Mitochondrion</keyword>
<geneLocation type="mitochondrion" evidence="1"/>
<sequence length="159" mass="17611">MNMIMPILLGESEDPQLDAEAAAIGEAGGRLGQSCEGGGKRRIFAIGGFGQRLLPEWERVIVKTCTPSRVVNTVHLIQSQKKTEPAIWLQRVHVSRPQANLSDICRLGPVFALSHNFLVWLAADEVYLERKCTNYALLGDDIVIADKKEAECYFDMLLG</sequence>
<evidence type="ECO:0000313" key="2">
    <source>
        <dbReference type="Proteomes" id="UP000657918"/>
    </source>
</evidence>
<accession>A0A835MBX7</accession>
<comment type="caution">
    <text evidence="1">The sequence shown here is derived from an EMBL/GenBank/DDBJ whole genome shotgun (WGS) entry which is preliminary data.</text>
</comment>